<accession>A0A6S6R158</accession>
<gene>
    <name evidence="1" type="ORF">acsn021_26380</name>
</gene>
<dbReference type="EMBL" id="AP023367">
    <property type="protein sequence ID" value="BCJ95069.1"/>
    <property type="molecule type" value="Genomic_DNA"/>
</dbReference>
<dbReference type="KEGG" id="acel:acsn021_26380"/>
<name>A0A6S6R158_9FIRM</name>
<dbReference type="RefSeq" id="WP_184088404.1">
    <property type="nucleotide sequence ID" value="NZ_AP023367.1"/>
</dbReference>
<dbReference type="Proteomes" id="UP000515561">
    <property type="component" value="Chromosome"/>
</dbReference>
<keyword evidence="2" id="KW-1185">Reference proteome</keyword>
<sequence>MILNTEIIDSYLLDGDIEKFREHWIFKIREFDSVPYKSEYTSSTIEANVKKLYKEAKNCLLSFTPYNEEIFSTVYPGWCELIEKLEVYVIIGLSDARDATVMIDPQGKEVIVFDLGCWAKYYDKIDIRGIIRNLITHAITYLCTCNLLPDIHMAAESGDYKTRLNASIFLEAMAHLLAYNDAIGATDWHNEDLKQINQKCLAKLRKASKETDIKMQGRYLKEAVDGEYYEKFGVMAGMLYLADMYQVYGKKGLTKEHTLGYQTFVERIINHDENNE</sequence>
<dbReference type="AlphaFoldDB" id="A0A6S6R158"/>
<proteinExistence type="predicted"/>
<reference evidence="1 2" key="1">
    <citation type="journal article" date="2016" name="Int. J. Syst. Evol. Microbiol.">
        <title>Descriptions of Anaerotaenia torta gen. nov., sp. nov. and Anaerocolumna cellulosilytica gen. nov., sp. nov. isolated from a methanogenic reactor of cattle waste.</title>
        <authorList>
            <person name="Uek A."/>
            <person name="Ohtaki Y."/>
            <person name="Kaku N."/>
            <person name="Ueki K."/>
        </authorList>
    </citation>
    <scope>NUCLEOTIDE SEQUENCE [LARGE SCALE GENOMIC DNA]</scope>
    <source>
        <strain evidence="1 2">SN021</strain>
    </source>
</reference>
<protein>
    <submittedName>
        <fullName evidence="1">Uncharacterized protein</fullName>
    </submittedName>
</protein>
<organism evidence="1 2">
    <name type="scientific">Anaerocolumna cellulosilytica</name>
    <dbReference type="NCBI Taxonomy" id="433286"/>
    <lineage>
        <taxon>Bacteria</taxon>
        <taxon>Bacillati</taxon>
        <taxon>Bacillota</taxon>
        <taxon>Clostridia</taxon>
        <taxon>Lachnospirales</taxon>
        <taxon>Lachnospiraceae</taxon>
        <taxon>Anaerocolumna</taxon>
    </lineage>
</organism>
<evidence type="ECO:0000313" key="2">
    <source>
        <dbReference type="Proteomes" id="UP000515561"/>
    </source>
</evidence>
<evidence type="ECO:0000313" key="1">
    <source>
        <dbReference type="EMBL" id="BCJ95069.1"/>
    </source>
</evidence>